<keyword evidence="8" id="KW-1185">Reference proteome</keyword>
<protein>
    <recommendedName>
        <fullName evidence="6">Pseudouridine-5'-phosphate glycosidase</fullName>
        <shortName evidence="6">PsiMP glycosidase</shortName>
        <ecNumber evidence="6">4.2.1.70</ecNumber>
    </recommendedName>
</protein>
<feature type="active site" description="Proton donor" evidence="6">
    <location>
        <position position="26"/>
    </location>
</feature>
<feature type="binding site" evidence="6">
    <location>
        <position position="107"/>
    </location>
    <ligand>
        <name>substrate</name>
    </ligand>
</feature>
<dbReference type="GO" id="GO:0046113">
    <property type="term" value="P:nucleobase catabolic process"/>
    <property type="evidence" value="ECO:0007669"/>
    <property type="project" value="UniProtKB-UniRule"/>
</dbReference>
<evidence type="ECO:0000313" key="7">
    <source>
        <dbReference type="EMBL" id="SHH32379.1"/>
    </source>
</evidence>
<dbReference type="SUPFAM" id="SSF110581">
    <property type="entry name" value="Indigoidine synthase A-like"/>
    <property type="match status" value="1"/>
</dbReference>
<keyword evidence="5 6" id="KW-0326">Glycosidase</keyword>
<feature type="binding site" evidence="6">
    <location>
        <position position="87"/>
    </location>
    <ligand>
        <name>substrate</name>
    </ligand>
</feature>
<dbReference type="EC" id="4.2.1.70" evidence="6"/>
<accession>A0A1M5S1Q6</accession>
<organism evidence="7 8">
    <name type="scientific">Tepidibacter thalassicus DSM 15285</name>
    <dbReference type="NCBI Taxonomy" id="1123350"/>
    <lineage>
        <taxon>Bacteria</taxon>
        <taxon>Bacillati</taxon>
        <taxon>Bacillota</taxon>
        <taxon>Clostridia</taxon>
        <taxon>Peptostreptococcales</taxon>
        <taxon>Peptostreptococcaceae</taxon>
        <taxon>Tepidibacter</taxon>
    </lineage>
</organism>
<keyword evidence="4 6" id="KW-0456">Lyase</keyword>
<dbReference type="InterPro" id="IPR022830">
    <property type="entry name" value="Indigdn_synthA-like"/>
</dbReference>
<dbReference type="AlphaFoldDB" id="A0A1M5S1Q6"/>
<feature type="binding site" evidence="6">
    <location>
        <begin position="141"/>
        <end position="143"/>
    </location>
    <ligand>
        <name>substrate</name>
    </ligand>
</feature>
<dbReference type="Gene3D" id="3.40.1790.10">
    <property type="entry name" value="Indigoidine synthase domain"/>
    <property type="match status" value="1"/>
</dbReference>
<name>A0A1M5S1Q6_9FIRM</name>
<dbReference type="OrthoDB" id="9805870at2"/>
<evidence type="ECO:0000256" key="3">
    <source>
        <dbReference type="ARBA" id="ARBA00023211"/>
    </source>
</evidence>
<dbReference type="GO" id="GO:0016798">
    <property type="term" value="F:hydrolase activity, acting on glycosyl bonds"/>
    <property type="evidence" value="ECO:0007669"/>
    <property type="project" value="UniProtKB-KW"/>
</dbReference>
<dbReference type="PANTHER" id="PTHR42909">
    <property type="entry name" value="ZGC:136858"/>
    <property type="match status" value="1"/>
</dbReference>
<dbReference type="RefSeq" id="WP_072725340.1">
    <property type="nucleotide sequence ID" value="NZ_FQXH01000016.1"/>
</dbReference>
<dbReference type="PANTHER" id="PTHR42909:SF1">
    <property type="entry name" value="CARBOHYDRATE KINASE PFKB DOMAIN-CONTAINING PROTEIN"/>
    <property type="match status" value="1"/>
</dbReference>
<evidence type="ECO:0000256" key="5">
    <source>
        <dbReference type="ARBA" id="ARBA00023295"/>
    </source>
</evidence>
<sequence>MLENYLEINPEVKKALEENVPVVALESTIISHGMPYPENIKMAKTVENIIRENGAIPATIAILNGKLKVGLNEDELEYLGKSDCILKTSRRDLPFIISKKLDGATTVASTMIIANLAGIKVFATGGIGGVHRGAQETFDISADLTELSKTNVAVVCAGAKSILDIGLTLEYLETHGVPVVGFKTEEFPAFYTRKSGFKVDYKVESAKELALAIKSKWDLNLNGGIVIGNPIPKEFEMDYNAINKAIEDALKEADEKGIKGKETTPFLLDKIKSITSGKSLKSNIQLVYNNAKVAADLSVELSKLYKNS</sequence>
<gene>
    <name evidence="6" type="primary">psuG</name>
    <name evidence="7" type="ORF">SAMN02744040_01601</name>
</gene>
<dbReference type="GO" id="GO:0005737">
    <property type="term" value="C:cytoplasm"/>
    <property type="evidence" value="ECO:0007669"/>
    <property type="project" value="TreeGrafter"/>
</dbReference>
<dbReference type="STRING" id="1123350.SAMN02744040_01601"/>
<feature type="active site" description="Nucleophile" evidence="6">
    <location>
        <position position="160"/>
    </location>
</feature>
<comment type="similarity">
    <text evidence="6">Belongs to the pseudouridine-5'-phosphate glycosidase family.</text>
</comment>
<evidence type="ECO:0000313" key="8">
    <source>
        <dbReference type="Proteomes" id="UP000242520"/>
    </source>
</evidence>
<dbReference type="Pfam" id="PF04227">
    <property type="entry name" value="Indigoidine_A"/>
    <property type="match status" value="1"/>
</dbReference>
<comment type="catalytic activity">
    <reaction evidence="6">
        <text>D-ribose 5-phosphate + uracil = psi-UMP + H2O</text>
        <dbReference type="Rhea" id="RHEA:18337"/>
        <dbReference type="ChEBI" id="CHEBI:15377"/>
        <dbReference type="ChEBI" id="CHEBI:17568"/>
        <dbReference type="ChEBI" id="CHEBI:58380"/>
        <dbReference type="ChEBI" id="CHEBI:78346"/>
        <dbReference type="EC" id="4.2.1.70"/>
    </reaction>
</comment>
<dbReference type="Proteomes" id="UP000242520">
    <property type="component" value="Unassembled WGS sequence"/>
</dbReference>
<evidence type="ECO:0000256" key="2">
    <source>
        <dbReference type="ARBA" id="ARBA00022801"/>
    </source>
</evidence>
<evidence type="ECO:0000256" key="1">
    <source>
        <dbReference type="ARBA" id="ARBA00022723"/>
    </source>
</evidence>
<dbReference type="EMBL" id="FQXH01000016">
    <property type="protein sequence ID" value="SHH32379.1"/>
    <property type="molecule type" value="Genomic_DNA"/>
</dbReference>
<dbReference type="GO" id="GO:0046872">
    <property type="term" value="F:metal ion binding"/>
    <property type="evidence" value="ECO:0007669"/>
    <property type="project" value="UniProtKB-KW"/>
</dbReference>
<comment type="subunit">
    <text evidence="6">Homotrimer.</text>
</comment>
<dbReference type="InterPro" id="IPR007342">
    <property type="entry name" value="PsuG"/>
</dbReference>
<dbReference type="GO" id="GO:0004730">
    <property type="term" value="F:pseudouridylate synthase activity"/>
    <property type="evidence" value="ECO:0007669"/>
    <property type="project" value="UniProtKB-UniRule"/>
</dbReference>
<keyword evidence="1 6" id="KW-0479">Metal-binding</keyword>
<evidence type="ECO:0000256" key="4">
    <source>
        <dbReference type="ARBA" id="ARBA00023239"/>
    </source>
</evidence>
<comment type="cofactor">
    <cofactor evidence="6">
        <name>Mn(2+)</name>
        <dbReference type="ChEBI" id="CHEBI:29035"/>
    </cofactor>
    <text evidence="6">Binds 1 Mn(2+) ion per subunit.</text>
</comment>
<comment type="function">
    <text evidence="6">Catalyzes the reversible cleavage of pseudouridine 5'-phosphate (PsiMP) to ribose 5-phosphate and uracil. Functions biologically in the cleavage direction, as part of a pseudouridine degradation pathway.</text>
</comment>
<proteinExistence type="inferred from homology"/>
<keyword evidence="2 6" id="KW-0378">Hydrolase</keyword>
<keyword evidence="3 6" id="KW-0464">Manganese</keyword>
<feature type="binding site" evidence="6">
    <location>
        <position position="139"/>
    </location>
    <ligand>
        <name>Mn(2+)</name>
        <dbReference type="ChEBI" id="CHEBI:29035"/>
    </ligand>
</feature>
<dbReference type="HAMAP" id="MF_01876">
    <property type="entry name" value="PsiMP_glycosidase"/>
    <property type="match status" value="1"/>
</dbReference>
<evidence type="ECO:0000256" key="6">
    <source>
        <dbReference type="HAMAP-Rule" id="MF_01876"/>
    </source>
</evidence>
<reference evidence="8" key="1">
    <citation type="submission" date="2016-11" db="EMBL/GenBank/DDBJ databases">
        <authorList>
            <person name="Varghese N."/>
            <person name="Submissions S."/>
        </authorList>
    </citation>
    <scope>NUCLEOTIDE SEQUENCE [LARGE SCALE GENOMIC DNA]</scope>
    <source>
        <strain evidence="8">DSM 15285</strain>
    </source>
</reference>